<sequence length="104" mass="12585">MVFLLVYHSYNRKHVCWQVYYHNNRSDIFVHVFSCPFYQDNHHSTSHVLLESWACLVYQIAAFSSCNLEVHFLHQIVSFLPCRVVYFFRNVHLLFQTALHPYFL</sequence>
<proteinExistence type="predicted"/>
<evidence type="ECO:0000313" key="1">
    <source>
        <dbReference type="EMBL" id="CAG6628291.1"/>
    </source>
</evidence>
<name>A0A8D8QAQ8_9HEMI</name>
<reference evidence="1" key="1">
    <citation type="submission" date="2021-05" db="EMBL/GenBank/DDBJ databases">
        <authorList>
            <person name="Alioto T."/>
            <person name="Alioto T."/>
            <person name="Gomez Garrido J."/>
        </authorList>
    </citation>
    <scope>NUCLEOTIDE SEQUENCE</scope>
</reference>
<dbReference type="AlphaFoldDB" id="A0A8D8QAQ8"/>
<organism evidence="1">
    <name type="scientific">Cacopsylla melanoneura</name>
    <dbReference type="NCBI Taxonomy" id="428564"/>
    <lineage>
        <taxon>Eukaryota</taxon>
        <taxon>Metazoa</taxon>
        <taxon>Ecdysozoa</taxon>
        <taxon>Arthropoda</taxon>
        <taxon>Hexapoda</taxon>
        <taxon>Insecta</taxon>
        <taxon>Pterygota</taxon>
        <taxon>Neoptera</taxon>
        <taxon>Paraneoptera</taxon>
        <taxon>Hemiptera</taxon>
        <taxon>Sternorrhyncha</taxon>
        <taxon>Psylloidea</taxon>
        <taxon>Psyllidae</taxon>
        <taxon>Psyllinae</taxon>
        <taxon>Cacopsylla</taxon>
    </lineage>
</organism>
<dbReference type="EMBL" id="HBUF01067801">
    <property type="protein sequence ID" value="CAG6628291.1"/>
    <property type="molecule type" value="Transcribed_RNA"/>
</dbReference>
<protein>
    <submittedName>
        <fullName evidence="1">Uncharacterized protein</fullName>
    </submittedName>
</protein>
<accession>A0A8D8QAQ8</accession>